<evidence type="ECO:0000259" key="1">
    <source>
        <dbReference type="PROSITE" id="PS51910"/>
    </source>
</evidence>
<gene>
    <name evidence="2" type="ORF">B0J13DRAFT_628648</name>
</gene>
<feature type="domain" description="GH18" evidence="1">
    <location>
        <begin position="1"/>
        <end position="98"/>
    </location>
</feature>
<accession>A0A9P9IJR2</accession>
<comment type="caution">
    <text evidence="2">The sequence shown here is derived from an EMBL/GenBank/DDBJ whole genome shotgun (WGS) entry which is preliminary data.</text>
</comment>
<dbReference type="InterPro" id="IPR017853">
    <property type="entry name" value="GH"/>
</dbReference>
<name>A0A9P9IJR2_9HYPO</name>
<dbReference type="OrthoDB" id="73875at2759"/>
<reference evidence="2" key="1">
    <citation type="journal article" date="2021" name="Nat. Commun.">
        <title>Genetic determinants of endophytism in the Arabidopsis root mycobiome.</title>
        <authorList>
            <person name="Mesny F."/>
            <person name="Miyauchi S."/>
            <person name="Thiergart T."/>
            <person name="Pickel B."/>
            <person name="Atanasova L."/>
            <person name="Karlsson M."/>
            <person name="Huettel B."/>
            <person name="Barry K.W."/>
            <person name="Haridas S."/>
            <person name="Chen C."/>
            <person name="Bauer D."/>
            <person name="Andreopoulos W."/>
            <person name="Pangilinan J."/>
            <person name="LaButti K."/>
            <person name="Riley R."/>
            <person name="Lipzen A."/>
            <person name="Clum A."/>
            <person name="Drula E."/>
            <person name="Henrissat B."/>
            <person name="Kohler A."/>
            <person name="Grigoriev I.V."/>
            <person name="Martin F.M."/>
            <person name="Hacquard S."/>
        </authorList>
    </citation>
    <scope>NUCLEOTIDE SEQUENCE</scope>
    <source>
        <strain evidence="2">MPI-CAGE-AT-0021</strain>
    </source>
</reference>
<dbReference type="Pfam" id="PF00704">
    <property type="entry name" value="Glyco_hydro_18"/>
    <property type="match status" value="1"/>
</dbReference>
<dbReference type="SUPFAM" id="SSF51445">
    <property type="entry name" value="(Trans)glycosidases"/>
    <property type="match status" value="1"/>
</dbReference>
<evidence type="ECO:0000313" key="2">
    <source>
        <dbReference type="EMBL" id="KAH7121984.1"/>
    </source>
</evidence>
<organism evidence="2 3">
    <name type="scientific">Dactylonectria estremocensis</name>
    <dbReference type="NCBI Taxonomy" id="1079267"/>
    <lineage>
        <taxon>Eukaryota</taxon>
        <taxon>Fungi</taxon>
        <taxon>Dikarya</taxon>
        <taxon>Ascomycota</taxon>
        <taxon>Pezizomycotina</taxon>
        <taxon>Sordariomycetes</taxon>
        <taxon>Hypocreomycetidae</taxon>
        <taxon>Hypocreales</taxon>
        <taxon>Nectriaceae</taxon>
        <taxon>Dactylonectria</taxon>
    </lineage>
</organism>
<dbReference type="GO" id="GO:0004568">
    <property type="term" value="F:chitinase activity"/>
    <property type="evidence" value="ECO:0007669"/>
    <property type="project" value="TreeGrafter"/>
</dbReference>
<dbReference type="InterPro" id="IPR001223">
    <property type="entry name" value="Glyco_hydro18_cat"/>
</dbReference>
<dbReference type="GO" id="GO:0006032">
    <property type="term" value="P:chitin catabolic process"/>
    <property type="evidence" value="ECO:0007669"/>
    <property type="project" value="TreeGrafter"/>
</dbReference>
<dbReference type="GO" id="GO:0005576">
    <property type="term" value="C:extracellular region"/>
    <property type="evidence" value="ECO:0007669"/>
    <property type="project" value="TreeGrafter"/>
</dbReference>
<sequence length="128" mass="14186">MGIAFYGRSFTIYCSSCQEPGCEYLSSGNKERSHPNLFENAAVKAISWDDDRWVSYGDEDTWKLKADFAKSQCLGGILVWAVDYDDGSQSFSNGLAALGNDVNLDIFTGLTLSTTKKTTSDRRNTQDQ</sequence>
<dbReference type="PANTHER" id="PTHR11177">
    <property type="entry name" value="CHITINASE"/>
    <property type="match status" value="1"/>
</dbReference>
<dbReference type="PANTHER" id="PTHR11177:SF389">
    <property type="entry name" value="CHITINASE"/>
    <property type="match status" value="1"/>
</dbReference>
<dbReference type="Gene3D" id="3.20.20.80">
    <property type="entry name" value="Glycosidases"/>
    <property type="match status" value="1"/>
</dbReference>
<proteinExistence type="predicted"/>
<dbReference type="PROSITE" id="PS51910">
    <property type="entry name" value="GH18_2"/>
    <property type="match status" value="1"/>
</dbReference>
<dbReference type="EMBL" id="JAGMUU010000026">
    <property type="protein sequence ID" value="KAH7121984.1"/>
    <property type="molecule type" value="Genomic_DNA"/>
</dbReference>
<dbReference type="AlphaFoldDB" id="A0A9P9IJR2"/>
<protein>
    <recommendedName>
        <fullName evidence="1">GH18 domain-containing protein</fullName>
    </recommendedName>
</protein>
<evidence type="ECO:0000313" key="3">
    <source>
        <dbReference type="Proteomes" id="UP000717696"/>
    </source>
</evidence>
<dbReference type="GO" id="GO:0008061">
    <property type="term" value="F:chitin binding"/>
    <property type="evidence" value="ECO:0007669"/>
    <property type="project" value="TreeGrafter"/>
</dbReference>
<keyword evidence="3" id="KW-1185">Reference proteome</keyword>
<dbReference type="Proteomes" id="UP000717696">
    <property type="component" value="Unassembled WGS sequence"/>
</dbReference>
<dbReference type="GO" id="GO:0005975">
    <property type="term" value="P:carbohydrate metabolic process"/>
    <property type="evidence" value="ECO:0007669"/>
    <property type="project" value="InterPro"/>
</dbReference>
<dbReference type="InterPro" id="IPR050314">
    <property type="entry name" value="Glycosyl_Hydrlase_18"/>
</dbReference>